<keyword evidence="3" id="KW-1185">Reference proteome</keyword>
<sequence>MTKLNTLGSFGRQAILLILSSFKLAVVVCILPKTVVLVDRHLTVDCKPISLLVTIHQVMDISLFGNLYVIFLIRVDQSNQDRLHFELISLTSINSITFAKNMFGNQQANTFLGENNNVALRVGFALMNYENGKMLRPKHQKRLVKETFFVNSGNTKGLLLLKASKLGQIRKDIGNIINILDRIG</sequence>
<organism evidence="2 3">
    <name type="scientific">Trichinella nativa</name>
    <dbReference type="NCBI Taxonomy" id="6335"/>
    <lineage>
        <taxon>Eukaryota</taxon>
        <taxon>Metazoa</taxon>
        <taxon>Ecdysozoa</taxon>
        <taxon>Nematoda</taxon>
        <taxon>Enoplea</taxon>
        <taxon>Dorylaimia</taxon>
        <taxon>Trichinellida</taxon>
        <taxon>Trichinellidae</taxon>
        <taxon>Trichinella</taxon>
    </lineage>
</organism>
<evidence type="ECO:0000313" key="3">
    <source>
        <dbReference type="Proteomes" id="UP000054721"/>
    </source>
</evidence>
<evidence type="ECO:0000313" key="2">
    <source>
        <dbReference type="EMBL" id="KRZ54531.1"/>
    </source>
</evidence>
<dbReference type="EMBL" id="JYDW01000136">
    <property type="protein sequence ID" value="KRZ54531.1"/>
    <property type="molecule type" value="Genomic_DNA"/>
</dbReference>
<evidence type="ECO:0000256" key="1">
    <source>
        <dbReference type="SAM" id="Phobius"/>
    </source>
</evidence>
<dbReference type="AlphaFoldDB" id="A0A0V1L4R2"/>
<protein>
    <submittedName>
        <fullName evidence="2">Uncharacterized protein</fullName>
    </submittedName>
</protein>
<accession>A0A0V1L4R2</accession>
<dbReference type="Proteomes" id="UP000054721">
    <property type="component" value="Unassembled WGS sequence"/>
</dbReference>
<dbReference type="OrthoDB" id="5920252at2759"/>
<keyword evidence="1" id="KW-1133">Transmembrane helix</keyword>
<gene>
    <name evidence="2" type="ORF">T02_8687</name>
</gene>
<name>A0A0V1L4R2_9BILA</name>
<keyword evidence="1" id="KW-0472">Membrane</keyword>
<feature type="transmembrane region" description="Helical" evidence="1">
    <location>
        <begin position="49"/>
        <end position="73"/>
    </location>
</feature>
<keyword evidence="1" id="KW-0812">Transmembrane</keyword>
<feature type="transmembrane region" description="Helical" evidence="1">
    <location>
        <begin position="14"/>
        <end position="37"/>
    </location>
</feature>
<reference evidence="2 3" key="1">
    <citation type="submission" date="2015-05" db="EMBL/GenBank/DDBJ databases">
        <title>Evolution of Trichinella species and genotypes.</title>
        <authorList>
            <person name="Korhonen P.K."/>
            <person name="Edoardo P."/>
            <person name="Giuseppe L.R."/>
            <person name="Gasser R.B."/>
        </authorList>
    </citation>
    <scope>NUCLEOTIDE SEQUENCE [LARGE SCALE GENOMIC DNA]</scope>
    <source>
        <strain evidence="2">ISS10</strain>
    </source>
</reference>
<comment type="caution">
    <text evidence="2">The sequence shown here is derived from an EMBL/GenBank/DDBJ whole genome shotgun (WGS) entry which is preliminary data.</text>
</comment>
<proteinExistence type="predicted"/>